<dbReference type="OrthoDB" id="1491387at2"/>
<dbReference type="Proteomes" id="UP000241736">
    <property type="component" value="Unassembled WGS sequence"/>
</dbReference>
<accession>A0A2P6M600</accession>
<evidence type="ECO:0000256" key="1">
    <source>
        <dbReference type="SAM" id="Phobius"/>
    </source>
</evidence>
<dbReference type="RefSeq" id="WP_106991486.1">
    <property type="nucleotide sequence ID" value="NZ_KZ679103.1"/>
</dbReference>
<keyword evidence="3" id="KW-1185">Reference proteome</keyword>
<feature type="transmembrane region" description="Helical" evidence="1">
    <location>
        <begin position="247"/>
        <end position="267"/>
    </location>
</feature>
<gene>
    <name evidence="2" type="ORF">C6N40_13150</name>
</gene>
<comment type="caution">
    <text evidence="2">The sequence shown here is derived from an EMBL/GenBank/DDBJ whole genome shotgun (WGS) entry which is preliminary data.</text>
</comment>
<keyword evidence="1" id="KW-1133">Transmembrane helix</keyword>
<keyword evidence="1" id="KW-0812">Transmembrane</keyword>
<protein>
    <submittedName>
        <fullName evidence="2">Uncharacterized protein</fullName>
    </submittedName>
</protein>
<name>A0A2P6M600_9GAMM</name>
<dbReference type="EMBL" id="PVLF01000028">
    <property type="protein sequence ID" value="PRH81335.1"/>
    <property type="molecule type" value="Genomic_DNA"/>
</dbReference>
<evidence type="ECO:0000313" key="3">
    <source>
        <dbReference type="Proteomes" id="UP000241736"/>
    </source>
</evidence>
<feature type="transmembrane region" description="Helical" evidence="1">
    <location>
        <begin position="62"/>
        <end position="82"/>
    </location>
</feature>
<feature type="transmembrane region" description="Helical" evidence="1">
    <location>
        <begin position="135"/>
        <end position="168"/>
    </location>
</feature>
<keyword evidence="1" id="KW-0472">Membrane</keyword>
<organism evidence="2 3">
    <name type="scientific">Arenimonas caeni</name>
    <dbReference type="NCBI Taxonomy" id="2058085"/>
    <lineage>
        <taxon>Bacteria</taxon>
        <taxon>Pseudomonadati</taxon>
        <taxon>Pseudomonadota</taxon>
        <taxon>Gammaproteobacteria</taxon>
        <taxon>Lysobacterales</taxon>
        <taxon>Lysobacteraceae</taxon>
        <taxon>Arenimonas</taxon>
    </lineage>
</organism>
<evidence type="ECO:0000313" key="2">
    <source>
        <dbReference type="EMBL" id="PRH81335.1"/>
    </source>
</evidence>
<feature type="transmembrane region" description="Helical" evidence="1">
    <location>
        <begin position="174"/>
        <end position="195"/>
    </location>
</feature>
<sequence length="432" mass="46573">MAEPTDNLPLPKRTTPTWEIELLLSGATVFALVQLAGALPAWGNYLLPRLADPWLELGRLMLLYGNSAVVLLCLAFLLHLGLRGYWVALVGMDSVFPGGLNTDRLQAGPIARSLLEKRWTNMDDAIERADNRATVVFGLGLGLALVLATVTVAALLLFLVSLAIASLLGDSRLATGILLALMALWIGPQLAAGYADRLFGHRLRPGGLPWRILRGTLSAYSWAGMSRESSPLVTIYSSNVGEKRSTWVVAVVMVCVTVLSIALAAAYDDDLGPGSYGLFPEGQRDATRAVRHHHYASRHEPGQTPGLPFIPDLVARDRYLPLVVPYVPTAHAHLLERCDRGPVPRDGAGRDARHLATLGCLEAGFTLTLDGEPLALAPEAFSDAGRDLRGLLYMVPLGGLAPGRHELQITLTPAEPPKDGAGPPAWRIPFWR</sequence>
<dbReference type="AlphaFoldDB" id="A0A2P6M600"/>
<feature type="transmembrane region" description="Helical" evidence="1">
    <location>
        <begin position="22"/>
        <end position="42"/>
    </location>
</feature>
<proteinExistence type="predicted"/>
<reference evidence="2 3" key="1">
    <citation type="submission" date="2018-03" db="EMBL/GenBank/DDBJ databases">
        <title>Arenimonas caeni sp. nov., isolated from activated sludge.</title>
        <authorList>
            <person name="Liu H."/>
        </authorList>
    </citation>
    <scope>NUCLEOTIDE SEQUENCE [LARGE SCALE GENOMIC DNA]</scope>
    <source>
        <strain evidence="3">z29</strain>
    </source>
</reference>